<dbReference type="Gene3D" id="3.40.50.720">
    <property type="entry name" value="NAD(P)-binding Rossmann-like Domain"/>
    <property type="match status" value="2"/>
</dbReference>
<sequence>MVVCGDDGLAHRLAAELSGVYGECVTLVLPSARDGRPRRAGAAAGRAAALLGRMTGAVGRVSGANGGPPVAGRNGAAHGPVRIVEAAGPDDEALAEAGVADATALALVYDDDETNIHAALRARRVNPRLRLVIRLYNRRLGQYLEELLDQASLGGGGEATTTVLSDADTAAPALVATAVSGHNKVVEAGGLVFRAVERPPGENPGAGVGTLALLSAPGADGDGPDMLPDERAAAAATGRNRVVLEAIRYSGPPPSRLAARGLPLGSFFSRRLRWALVWLAGAVGGLAVASWLVTGEHPMRAAYLSLLDLFAINDPAIGEGLGRQILQLLSGLTGLLLLPLLVAAALEGLGTFRSASALRRPPRGLSGHVVLLGLGKIGARVLARLRELDIPVVCVERDPQARGVALARSLRVPTVIGDVTEEGVLEAAKIGQCRTLMALTSSDVTNLEAVLYARAVRPDVRVVMRLYEDGFAKAVYRTLRDSHPQGLTRSRSVSYMVAPAFAAAMVGRQVLGAVPVERKVILIAELTAGAHAEFAGRRAADAFAPGAWRVVALVEERPEAAGGGPLPVLLRELPSSYVLRPEDRLIVTATRQGLADLLGRRPAARTRSDAL</sequence>
<dbReference type="InterPro" id="IPR003148">
    <property type="entry name" value="RCK_N"/>
</dbReference>
<dbReference type="OrthoDB" id="440986at2"/>
<proteinExistence type="predicted"/>
<dbReference type="GO" id="GO:0006813">
    <property type="term" value="P:potassium ion transport"/>
    <property type="evidence" value="ECO:0007669"/>
    <property type="project" value="InterPro"/>
</dbReference>
<keyword evidence="1" id="KW-0812">Transmembrane</keyword>
<dbReference type="PANTHER" id="PTHR43833">
    <property type="entry name" value="POTASSIUM CHANNEL PROTEIN 2-RELATED-RELATED"/>
    <property type="match status" value="1"/>
</dbReference>
<dbReference type="RefSeq" id="WP_087925860.1">
    <property type="nucleotide sequence ID" value="NZ_CP021744.1"/>
</dbReference>
<evidence type="ECO:0000313" key="4">
    <source>
        <dbReference type="Proteomes" id="UP000195755"/>
    </source>
</evidence>
<feature type="transmembrane region" description="Helical" evidence="1">
    <location>
        <begin position="325"/>
        <end position="346"/>
    </location>
</feature>
<dbReference type="KEGG" id="salj:SMD11_1743"/>
<dbReference type="InterPro" id="IPR050721">
    <property type="entry name" value="Trk_Ktr_HKT_K-transport"/>
</dbReference>
<dbReference type="Proteomes" id="UP000195755">
    <property type="component" value="Chromosome"/>
</dbReference>
<dbReference type="Pfam" id="PF02254">
    <property type="entry name" value="TrkA_N"/>
    <property type="match status" value="2"/>
</dbReference>
<dbReference type="EMBL" id="CP021744">
    <property type="protein sequence ID" value="ARZ67404.1"/>
    <property type="molecule type" value="Genomic_DNA"/>
</dbReference>
<feature type="transmembrane region" description="Helical" evidence="1">
    <location>
        <begin position="274"/>
        <end position="293"/>
    </location>
</feature>
<evidence type="ECO:0000313" key="3">
    <source>
        <dbReference type="EMBL" id="ARZ67404.1"/>
    </source>
</evidence>
<accession>A0A1Z2KZD1</accession>
<evidence type="ECO:0000256" key="1">
    <source>
        <dbReference type="SAM" id="Phobius"/>
    </source>
</evidence>
<dbReference type="PANTHER" id="PTHR43833:SF11">
    <property type="entry name" value="VOLTAGE-GATED POTASSIUM CHANNEL KCH"/>
    <property type="match status" value="1"/>
</dbReference>
<protein>
    <submittedName>
        <fullName evidence="3">Potassium transporter TrkA</fullName>
    </submittedName>
</protein>
<dbReference type="InterPro" id="IPR036291">
    <property type="entry name" value="NAD(P)-bd_dom_sf"/>
</dbReference>
<feature type="domain" description="RCK N-terminal" evidence="2">
    <location>
        <begin position="366"/>
        <end position="484"/>
    </location>
</feature>
<reference evidence="3 4" key="1">
    <citation type="submission" date="2017-06" db="EMBL/GenBank/DDBJ databases">
        <title>Streptomyces albireticuli Genome sequencing and assembly.</title>
        <authorList>
            <person name="Wang Y."/>
            <person name="Du B."/>
            <person name="Ding Y."/>
            <person name="Liu H."/>
            <person name="Hou Q."/>
            <person name="Liu K."/>
            <person name="Yao L."/>
            <person name="Wang C."/>
        </authorList>
    </citation>
    <scope>NUCLEOTIDE SEQUENCE [LARGE SCALE GENOMIC DNA]</scope>
    <source>
        <strain evidence="3 4">MDJK11</strain>
    </source>
</reference>
<keyword evidence="1" id="KW-0472">Membrane</keyword>
<evidence type="ECO:0000259" key="2">
    <source>
        <dbReference type="PROSITE" id="PS51201"/>
    </source>
</evidence>
<dbReference type="AlphaFoldDB" id="A0A1Z2KZD1"/>
<name>A0A1Z2KZD1_9ACTN</name>
<organism evidence="3 4">
    <name type="scientific">Streptomyces albireticuli</name>
    <dbReference type="NCBI Taxonomy" id="1940"/>
    <lineage>
        <taxon>Bacteria</taxon>
        <taxon>Bacillati</taxon>
        <taxon>Actinomycetota</taxon>
        <taxon>Actinomycetes</taxon>
        <taxon>Kitasatosporales</taxon>
        <taxon>Streptomycetaceae</taxon>
        <taxon>Streptomyces</taxon>
    </lineage>
</organism>
<keyword evidence="1" id="KW-1133">Transmembrane helix</keyword>
<dbReference type="SUPFAM" id="SSF51735">
    <property type="entry name" value="NAD(P)-binding Rossmann-fold domains"/>
    <property type="match status" value="2"/>
</dbReference>
<dbReference type="PROSITE" id="PS51201">
    <property type="entry name" value="RCK_N"/>
    <property type="match status" value="1"/>
</dbReference>
<gene>
    <name evidence="3" type="ORF">SMD11_1743</name>
</gene>